<protein>
    <submittedName>
        <fullName evidence="1">Uncharacterized protein</fullName>
    </submittedName>
</protein>
<evidence type="ECO:0000313" key="1">
    <source>
        <dbReference type="EMBL" id="TDL23977.1"/>
    </source>
</evidence>
<name>A0A4Y7Q8J1_9AGAM</name>
<sequence>MHNALLSMPPPSPYWWPYTLQDRGTVIIIVTLTTYACHRFGSCNALRRKSVIDHPDGEEAHAQKTKRNALKFAYLLSRKREPSIPSRTTKLYAVDPDVKRT</sequence>
<gene>
    <name evidence="1" type="ORF">BD410DRAFT_130996</name>
</gene>
<evidence type="ECO:0000313" key="2">
    <source>
        <dbReference type="Proteomes" id="UP000294933"/>
    </source>
</evidence>
<reference evidence="1 2" key="1">
    <citation type="submission" date="2018-06" db="EMBL/GenBank/DDBJ databases">
        <title>A transcriptomic atlas of mushroom development highlights an independent origin of complex multicellularity.</title>
        <authorList>
            <consortium name="DOE Joint Genome Institute"/>
            <person name="Krizsan K."/>
            <person name="Almasi E."/>
            <person name="Merenyi Z."/>
            <person name="Sahu N."/>
            <person name="Viragh M."/>
            <person name="Koszo T."/>
            <person name="Mondo S."/>
            <person name="Kiss B."/>
            <person name="Balint B."/>
            <person name="Kues U."/>
            <person name="Barry K."/>
            <person name="Hegedus J.C."/>
            <person name="Henrissat B."/>
            <person name="Johnson J."/>
            <person name="Lipzen A."/>
            <person name="Ohm R."/>
            <person name="Nagy I."/>
            <person name="Pangilinan J."/>
            <person name="Yan J."/>
            <person name="Xiong Y."/>
            <person name="Grigoriev I.V."/>
            <person name="Hibbett D.S."/>
            <person name="Nagy L.G."/>
        </authorList>
    </citation>
    <scope>NUCLEOTIDE SEQUENCE [LARGE SCALE GENOMIC DNA]</scope>
    <source>
        <strain evidence="1 2">SZMC22713</strain>
    </source>
</reference>
<dbReference type="AlphaFoldDB" id="A0A4Y7Q8J1"/>
<dbReference type="Proteomes" id="UP000294933">
    <property type="component" value="Unassembled WGS sequence"/>
</dbReference>
<keyword evidence="2" id="KW-1185">Reference proteome</keyword>
<organism evidence="1 2">
    <name type="scientific">Rickenella mellea</name>
    <dbReference type="NCBI Taxonomy" id="50990"/>
    <lineage>
        <taxon>Eukaryota</taxon>
        <taxon>Fungi</taxon>
        <taxon>Dikarya</taxon>
        <taxon>Basidiomycota</taxon>
        <taxon>Agaricomycotina</taxon>
        <taxon>Agaricomycetes</taxon>
        <taxon>Hymenochaetales</taxon>
        <taxon>Rickenellaceae</taxon>
        <taxon>Rickenella</taxon>
    </lineage>
</organism>
<proteinExistence type="predicted"/>
<dbReference type="VEuPathDB" id="FungiDB:BD410DRAFT_130996"/>
<dbReference type="EMBL" id="ML170168">
    <property type="protein sequence ID" value="TDL23977.1"/>
    <property type="molecule type" value="Genomic_DNA"/>
</dbReference>
<accession>A0A4Y7Q8J1</accession>